<proteinExistence type="predicted"/>
<name>A0A1Q9ERY6_SYMMI</name>
<comment type="caution">
    <text evidence="2">The sequence shown here is derived from an EMBL/GenBank/DDBJ whole genome shotgun (WGS) entry which is preliminary data.</text>
</comment>
<evidence type="ECO:0000313" key="3">
    <source>
        <dbReference type="Proteomes" id="UP000186817"/>
    </source>
</evidence>
<protein>
    <submittedName>
        <fullName evidence="2">Uncharacterized protein</fullName>
    </submittedName>
</protein>
<reference evidence="2 3" key="1">
    <citation type="submission" date="2016-02" db="EMBL/GenBank/DDBJ databases">
        <title>Genome analysis of coral dinoflagellate symbionts highlights evolutionary adaptations to a symbiotic lifestyle.</title>
        <authorList>
            <person name="Aranda M."/>
            <person name="Li Y."/>
            <person name="Liew Y.J."/>
            <person name="Baumgarten S."/>
            <person name="Simakov O."/>
            <person name="Wilson M."/>
            <person name="Piel J."/>
            <person name="Ashoor H."/>
            <person name="Bougouffa S."/>
            <person name="Bajic V.B."/>
            <person name="Ryu T."/>
            <person name="Ravasi T."/>
            <person name="Bayer T."/>
            <person name="Micklem G."/>
            <person name="Kim H."/>
            <person name="Bhak J."/>
            <person name="Lajeunesse T.C."/>
            <person name="Voolstra C.R."/>
        </authorList>
    </citation>
    <scope>NUCLEOTIDE SEQUENCE [LARGE SCALE GENOMIC DNA]</scope>
    <source>
        <strain evidence="2 3">CCMP2467</strain>
    </source>
</reference>
<sequence length="493" mass="55778">MSEFSLRMLSEGRFQSIVWMHNTAESVLVTQLLKDIRETKVDVDFVALGCLKERSLPVPDKHKQAAAFMQPLIDLLLKEIKSHVPLVAASSSADAEELIRAKAKLAQAGIALTPRKTVAEPRAASQESGSPDTPENTTDLPIDSKRGKKRKADAEDPSSQVKKLLGGAITSLKENRPKSKSTEHVEAWMQSIKQQCKGKFRELNKHVNFVVKLRTENADKSEMVEAMMHGSDLWCYNFGPFWSHFICPAREFERPRFSLARTCCMFGISFALLATAPAYSFRMSALWMDMLQLVLRCLELCVLTCGIWDKVVRIPHSFPPKPSSSLMHVRALTSGVAYTGFELLLSGHFRCSCGQQWTLHEQCVISESRLDWKRVQNCKKALRDFVVHCEDRHPNHLMVFCPQFYFASVSRTWDDPLVFRQLELDALALKAWVFEQIPKQIRHRYSWGVDVSGSLPVSYLHAPLRRLLAGVAYAIQLMLSSVWEGLDLSMPAI</sequence>
<organism evidence="2 3">
    <name type="scientific">Symbiodinium microadriaticum</name>
    <name type="common">Dinoflagellate</name>
    <name type="synonym">Zooxanthella microadriatica</name>
    <dbReference type="NCBI Taxonomy" id="2951"/>
    <lineage>
        <taxon>Eukaryota</taxon>
        <taxon>Sar</taxon>
        <taxon>Alveolata</taxon>
        <taxon>Dinophyceae</taxon>
        <taxon>Suessiales</taxon>
        <taxon>Symbiodiniaceae</taxon>
        <taxon>Symbiodinium</taxon>
    </lineage>
</organism>
<feature type="region of interest" description="Disordered" evidence="1">
    <location>
        <begin position="116"/>
        <end position="160"/>
    </location>
</feature>
<evidence type="ECO:0000256" key="1">
    <source>
        <dbReference type="SAM" id="MobiDB-lite"/>
    </source>
</evidence>
<accession>A0A1Q9ERY6</accession>
<gene>
    <name evidence="2" type="ORF">AK812_SmicGene6121</name>
</gene>
<dbReference type="AlphaFoldDB" id="A0A1Q9ERY6"/>
<evidence type="ECO:0000313" key="2">
    <source>
        <dbReference type="EMBL" id="OLQ10189.1"/>
    </source>
</evidence>
<dbReference type="EMBL" id="LSRX01000082">
    <property type="protein sequence ID" value="OLQ10189.1"/>
    <property type="molecule type" value="Genomic_DNA"/>
</dbReference>
<keyword evidence="3" id="KW-1185">Reference proteome</keyword>
<dbReference type="Proteomes" id="UP000186817">
    <property type="component" value="Unassembled WGS sequence"/>
</dbReference>
<feature type="compositionally biased region" description="Polar residues" evidence="1">
    <location>
        <begin position="125"/>
        <end position="139"/>
    </location>
</feature>
<dbReference type="OrthoDB" id="10378744at2759"/>